<feature type="non-terminal residue" evidence="1">
    <location>
        <position position="1"/>
    </location>
</feature>
<reference evidence="2" key="2">
    <citation type="submission" date="2015-01" db="EMBL/GenBank/DDBJ databases">
        <title>Evolutionary Origins and Diversification of the Mycorrhizal Mutualists.</title>
        <authorList>
            <consortium name="DOE Joint Genome Institute"/>
            <consortium name="Mycorrhizal Genomics Consortium"/>
            <person name="Kohler A."/>
            <person name="Kuo A."/>
            <person name="Nagy L.G."/>
            <person name="Floudas D."/>
            <person name="Copeland A."/>
            <person name="Barry K.W."/>
            <person name="Cichocki N."/>
            <person name="Veneault-Fourrey C."/>
            <person name="LaButti K."/>
            <person name="Lindquist E.A."/>
            <person name="Lipzen A."/>
            <person name="Lundell T."/>
            <person name="Morin E."/>
            <person name="Murat C."/>
            <person name="Riley R."/>
            <person name="Ohm R."/>
            <person name="Sun H."/>
            <person name="Tunlid A."/>
            <person name="Henrissat B."/>
            <person name="Grigoriev I.V."/>
            <person name="Hibbett D.S."/>
            <person name="Martin F."/>
        </authorList>
    </citation>
    <scope>NUCLEOTIDE SEQUENCE [LARGE SCALE GENOMIC DNA]</scope>
    <source>
        <strain evidence="2">LaAM-08-1</strain>
    </source>
</reference>
<gene>
    <name evidence="1" type="ORF">K443DRAFT_327238</name>
</gene>
<sequence>LTLYLVVHLTDSTTLTAHIYLVVLHFLAPYQLRGPITILPGPLPSGHGFKDTSHLDQLPNCTNSILPLLLQRRRTPKLPCTGDGVRELLDGWPPPYIPARGGIFRQLDAPHEHRVGSCMPGKSDSPTFPSP</sequence>
<dbReference type="EMBL" id="KN838557">
    <property type="protein sequence ID" value="KIK05815.1"/>
    <property type="molecule type" value="Genomic_DNA"/>
</dbReference>
<keyword evidence="2" id="KW-1185">Reference proteome</keyword>
<evidence type="ECO:0000313" key="1">
    <source>
        <dbReference type="EMBL" id="KIK05815.1"/>
    </source>
</evidence>
<accession>A0A0C9X147</accession>
<proteinExistence type="predicted"/>
<name>A0A0C9X147_9AGAR</name>
<protein>
    <submittedName>
        <fullName evidence="1">Uncharacterized protein</fullName>
    </submittedName>
</protein>
<evidence type="ECO:0000313" key="2">
    <source>
        <dbReference type="Proteomes" id="UP000054477"/>
    </source>
</evidence>
<organism evidence="1 2">
    <name type="scientific">Laccaria amethystina LaAM-08-1</name>
    <dbReference type="NCBI Taxonomy" id="1095629"/>
    <lineage>
        <taxon>Eukaryota</taxon>
        <taxon>Fungi</taxon>
        <taxon>Dikarya</taxon>
        <taxon>Basidiomycota</taxon>
        <taxon>Agaricomycotina</taxon>
        <taxon>Agaricomycetes</taxon>
        <taxon>Agaricomycetidae</taxon>
        <taxon>Agaricales</taxon>
        <taxon>Agaricineae</taxon>
        <taxon>Hydnangiaceae</taxon>
        <taxon>Laccaria</taxon>
    </lineage>
</organism>
<dbReference type="AlphaFoldDB" id="A0A0C9X147"/>
<reference evidence="1 2" key="1">
    <citation type="submission" date="2014-04" db="EMBL/GenBank/DDBJ databases">
        <authorList>
            <consortium name="DOE Joint Genome Institute"/>
            <person name="Kuo A."/>
            <person name="Kohler A."/>
            <person name="Nagy L.G."/>
            <person name="Floudas D."/>
            <person name="Copeland A."/>
            <person name="Barry K.W."/>
            <person name="Cichocki N."/>
            <person name="Veneault-Fourrey C."/>
            <person name="LaButti K."/>
            <person name="Lindquist E.A."/>
            <person name="Lipzen A."/>
            <person name="Lundell T."/>
            <person name="Morin E."/>
            <person name="Murat C."/>
            <person name="Sun H."/>
            <person name="Tunlid A."/>
            <person name="Henrissat B."/>
            <person name="Grigoriev I.V."/>
            <person name="Hibbett D.S."/>
            <person name="Martin F."/>
            <person name="Nordberg H.P."/>
            <person name="Cantor M.N."/>
            <person name="Hua S.X."/>
        </authorList>
    </citation>
    <scope>NUCLEOTIDE SEQUENCE [LARGE SCALE GENOMIC DNA]</scope>
    <source>
        <strain evidence="1 2">LaAM-08-1</strain>
    </source>
</reference>
<dbReference type="Proteomes" id="UP000054477">
    <property type="component" value="Unassembled WGS sequence"/>
</dbReference>
<dbReference type="HOGENOM" id="CLU_1927951_0_0_1"/>